<proteinExistence type="predicted"/>
<dbReference type="EMBL" id="FNAG01000002">
    <property type="protein sequence ID" value="SDD35939.1"/>
    <property type="molecule type" value="Genomic_DNA"/>
</dbReference>
<dbReference type="Proteomes" id="UP000199603">
    <property type="component" value="Unassembled WGS sequence"/>
</dbReference>
<evidence type="ECO:0000313" key="3">
    <source>
        <dbReference type="EMBL" id="SDD35939.1"/>
    </source>
</evidence>
<evidence type="ECO:0000313" key="4">
    <source>
        <dbReference type="Proteomes" id="UP000199603"/>
    </source>
</evidence>
<dbReference type="InterPro" id="IPR025711">
    <property type="entry name" value="PepSY"/>
</dbReference>
<accession>A0A1G6U3M9</accession>
<feature type="domain" description="PepSY" evidence="2">
    <location>
        <begin position="14"/>
        <end position="86"/>
    </location>
</feature>
<keyword evidence="4" id="KW-1185">Reference proteome</keyword>
<organism evidence="3 4">
    <name type="scientific">Aquimonas voraii</name>
    <dbReference type="NCBI Taxonomy" id="265719"/>
    <lineage>
        <taxon>Bacteria</taxon>
        <taxon>Pseudomonadati</taxon>
        <taxon>Pseudomonadota</taxon>
        <taxon>Gammaproteobacteria</taxon>
        <taxon>Lysobacterales</taxon>
        <taxon>Lysobacteraceae</taxon>
        <taxon>Aquimonas</taxon>
    </lineage>
</organism>
<protein>
    <submittedName>
        <fullName evidence="3">Peptidase propeptide and YPEB domain-containing protein</fullName>
    </submittedName>
</protein>
<dbReference type="RefSeq" id="WP_091239816.1">
    <property type="nucleotide sequence ID" value="NZ_FNAG01000002.1"/>
</dbReference>
<dbReference type="InterPro" id="IPR006311">
    <property type="entry name" value="TAT_signal"/>
</dbReference>
<sequence length="153" mass="16459">MFKASFPLRRSMLMAAIAAGAVGLAFAAHAVNPRSSADVAAELNRAGYAEVREIEYDDGLWEAEVRRADGRWGEVHIDPVSGEVFDAQAARAQLDAAALIAALEAQGYTQINDLDREGATWGAEAVGPDGQRVELRASGYDGRVLHSETEWDD</sequence>
<dbReference type="STRING" id="265719.SAMN04488509_102148"/>
<keyword evidence="1" id="KW-0732">Signal</keyword>
<gene>
    <name evidence="3" type="ORF">SAMN04488509_102148</name>
</gene>
<dbReference type="Pfam" id="PF13670">
    <property type="entry name" value="PepSY_2"/>
    <property type="match status" value="1"/>
</dbReference>
<dbReference type="OrthoDB" id="5951452at2"/>
<dbReference type="AlphaFoldDB" id="A0A1G6U3M9"/>
<evidence type="ECO:0000259" key="2">
    <source>
        <dbReference type="Pfam" id="PF13670"/>
    </source>
</evidence>
<feature type="signal peptide" evidence="1">
    <location>
        <begin position="1"/>
        <end position="30"/>
    </location>
</feature>
<evidence type="ECO:0000256" key="1">
    <source>
        <dbReference type="SAM" id="SignalP"/>
    </source>
</evidence>
<name>A0A1G6U3M9_9GAMM</name>
<dbReference type="PROSITE" id="PS51318">
    <property type="entry name" value="TAT"/>
    <property type="match status" value="1"/>
</dbReference>
<reference evidence="3 4" key="1">
    <citation type="submission" date="2016-10" db="EMBL/GenBank/DDBJ databases">
        <authorList>
            <person name="de Groot N.N."/>
        </authorList>
    </citation>
    <scope>NUCLEOTIDE SEQUENCE [LARGE SCALE GENOMIC DNA]</scope>
    <source>
        <strain evidence="3 4">DSM 16957</strain>
    </source>
</reference>
<feature type="chain" id="PRO_5011631838" evidence="1">
    <location>
        <begin position="31"/>
        <end position="153"/>
    </location>
</feature>